<dbReference type="RefSeq" id="WP_281068344.1">
    <property type="nucleotide sequence ID" value="NZ_JAGGMS010000001.1"/>
</dbReference>
<evidence type="ECO:0000256" key="1">
    <source>
        <dbReference type="SAM" id="Phobius"/>
    </source>
</evidence>
<feature type="transmembrane region" description="Helical" evidence="1">
    <location>
        <begin position="12"/>
        <end position="34"/>
    </location>
</feature>
<dbReference type="EMBL" id="JAGGMS010000001">
    <property type="protein sequence ID" value="MBP2186131.1"/>
    <property type="molecule type" value="Genomic_DNA"/>
</dbReference>
<proteinExistence type="predicted"/>
<evidence type="ECO:0000313" key="3">
    <source>
        <dbReference type="Proteomes" id="UP000741013"/>
    </source>
</evidence>
<gene>
    <name evidence="2" type="ORF">JOM49_007657</name>
</gene>
<dbReference type="Proteomes" id="UP000741013">
    <property type="component" value="Unassembled WGS sequence"/>
</dbReference>
<keyword evidence="3" id="KW-1185">Reference proteome</keyword>
<name>A0ABS4Q5S5_9PSEU</name>
<reference evidence="2 3" key="1">
    <citation type="submission" date="2021-03" db="EMBL/GenBank/DDBJ databases">
        <title>Sequencing the genomes of 1000 actinobacteria strains.</title>
        <authorList>
            <person name="Klenk H.-P."/>
        </authorList>
    </citation>
    <scope>NUCLEOTIDE SEQUENCE [LARGE SCALE GENOMIC DNA]</scope>
    <source>
        <strain evidence="2 3">DSM 45510</strain>
    </source>
</reference>
<protein>
    <submittedName>
        <fullName evidence="2">Uncharacterized protein</fullName>
    </submittedName>
</protein>
<sequence length="40" mass="4242">MHLAQEMPAWGGTALAIASAATLIAVIVVGLRALKNNRRR</sequence>
<evidence type="ECO:0000313" key="2">
    <source>
        <dbReference type="EMBL" id="MBP2186131.1"/>
    </source>
</evidence>
<comment type="caution">
    <text evidence="2">The sequence shown here is derived from an EMBL/GenBank/DDBJ whole genome shotgun (WGS) entry which is preliminary data.</text>
</comment>
<keyword evidence="1" id="KW-0472">Membrane</keyword>
<accession>A0ABS4Q5S5</accession>
<keyword evidence="1" id="KW-0812">Transmembrane</keyword>
<organism evidence="2 3">
    <name type="scientific">Amycolatopsis magusensis</name>
    <dbReference type="NCBI Taxonomy" id="882444"/>
    <lineage>
        <taxon>Bacteria</taxon>
        <taxon>Bacillati</taxon>
        <taxon>Actinomycetota</taxon>
        <taxon>Actinomycetes</taxon>
        <taxon>Pseudonocardiales</taxon>
        <taxon>Pseudonocardiaceae</taxon>
        <taxon>Amycolatopsis</taxon>
    </lineage>
</organism>
<keyword evidence="1" id="KW-1133">Transmembrane helix</keyword>